<accession>A0A6G0YER9</accession>
<keyword evidence="2" id="KW-0472">Membrane</keyword>
<keyword evidence="4" id="KW-1185">Reference proteome</keyword>
<dbReference type="EMBL" id="VUJU01004427">
    <property type="protein sequence ID" value="KAF0754369.1"/>
    <property type="molecule type" value="Genomic_DNA"/>
</dbReference>
<dbReference type="OrthoDB" id="10037824at2759"/>
<feature type="region of interest" description="Disordered" evidence="1">
    <location>
        <begin position="166"/>
        <end position="188"/>
    </location>
</feature>
<keyword evidence="2" id="KW-1133">Transmembrane helix</keyword>
<reference evidence="3 4" key="1">
    <citation type="submission" date="2019-08" db="EMBL/GenBank/DDBJ databases">
        <title>Whole genome of Aphis craccivora.</title>
        <authorList>
            <person name="Voronova N.V."/>
            <person name="Shulinski R.S."/>
            <person name="Bandarenka Y.V."/>
            <person name="Zhorov D.G."/>
            <person name="Warner D."/>
        </authorList>
    </citation>
    <scope>NUCLEOTIDE SEQUENCE [LARGE SCALE GENOMIC DNA]</scope>
    <source>
        <strain evidence="3">180601</strain>
        <tissue evidence="3">Whole Body</tissue>
    </source>
</reference>
<dbReference type="AlphaFoldDB" id="A0A6G0YER9"/>
<organism evidence="3 4">
    <name type="scientific">Aphis craccivora</name>
    <name type="common">Cowpea aphid</name>
    <dbReference type="NCBI Taxonomy" id="307492"/>
    <lineage>
        <taxon>Eukaryota</taxon>
        <taxon>Metazoa</taxon>
        <taxon>Ecdysozoa</taxon>
        <taxon>Arthropoda</taxon>
        <taxon>Hexapoda</taxon>
        <taxon>Insecta</taxon>
        <taxon>Pterygota</taxon>
        <taxon>Neoptera</taxon>
        <taxon>Paraneoptera</taxon>
        <taxon>Hemiptera</taxon>
        <taxon>Sternorrhyncha</taxon>
        <taxon>Aphidomorpha</taxon>
        <taxon>Aphidoidea</taxon>
        <taxon>Aphididae</taxon>
        <taxon>Aphidini</taxon>
        <taxon>Aphis</taxon>
        <taxon>Aphis</taxon>
    </lineage>
</organism>
<keyword evidence="2" id="KW-0812">Transmembrane</keyword>
<evidence type="ECO:0000313" key="3">
    <source>
        <dbReference type="EMBL" id="KAF0754369.1"/>
    </source>
</evidence>
<evidence type="ECO:0000256" key="2">
    <source>
        <dbReference type="SAM" id="Phobius"/>
    </source>
</evidence>
<protein>
    <submittedName>
        <fullName evidence="3">CUB domain-containing protein</fullName>
    </submittedName>
</protein>
<dbReference type="PANTHER" id="PTHR47537:SF8">
    <property type="entry name" value="CUB DOMAIN-CONTAINING PROTEIN"/>
    <property type="match status" value="1"/>
</dbReference>
<evidence type="ECO:0000256" key="1">
    <source>
        <dbReference type="SAM" id="MobiDB-lite"/>
    </source>
</evidence>
<evidence type="ECO:0000313" key="4">
    <source>
        <dbReference type="Proteomes" id="UP000478052"/>
    </source>
</evidence>
<dbReference type="InterPro" id="IPR053207">
    <property type="entry name" value="Non-NMDA_GluR_Accessory"/>
</dbReference>
<comment type="caution">
    <text evidence="3">The sequence shown here is derived from an EMBL/GenBank/DDBJ whole genome shotgun (WGS) entry which is preliminary data.</text>
</comment>
<dbReference type="PANTHER" id="PTHR47537">
    <property type="entry name" value="CUBILIN"/>
    <property type="match status" value="1"/>
</dbReference>
<sequence>MSSHDTAQKFANFRRFPVGTRRDANTRTRVALRGRVRPPVYYCEAGTVTLRLRVPVGWLYTTVPFAFGLRFKFLNNRQASVRLGTAAEPKELGEPVPGTNCSRNFYECYRDKRCSPQSPNYPGMYPRNVTCRYTVRQNMEPKCKHATFSVTQGRQSSVLTGPHGWWSSAGKQGQRTAGGGSNHPDNGTAIIRVTDMCSENDDRLSRRQAFHDRSTDDDPVLLRCSGRRGCTVPPVSRLRSFELDVRIAIVDSDSLDHAKVSACEFTVNASATPKSRLGVLVSPRHAVPPNSTCAYRFQGPARQPRVDVLRELRSTGHFLAFKPCPTRLRIWDGAGTLLFDHCDTPRLCEHIAASSSSSEPKGNCSNNRTCLLVQNVNELNRYTALIIYRIFPRPSVWQLAMYGLWIVVVAAVFRHRFARPKN</sequence>
<name>A0A6G0YER9_APHCR</name>
<gene>
    <name evidence="3" type="ORF">FWK35_00024021</name>
</gene>
<dbReference type="Proteomes" id="UP000478052">
    <property type="component" value="Unassembled WGS sequence"/>
</dbReference>
<feature type="transmembrane region" description="Helical" evidence="2">
    <location>
        <begin position="395"/>
        <end position="413"/>
    </location>
</feature>
<proteinExistence type="predicted"/>
<dbReference type="GO" id="GO:0005886">
    <property type="term" value="C:plasma membrane"/>
    <property type="evidence" value="ECO:0007669"/>
    <property type="project" value="TreeGrafter"/>
</dbReference>